<dbReference type="InterPro" id="IPR021109">
    <property type="entry name" value="Peptidase_aspartic_dom_sf"/>
</dbReference>
<dbReference type="Proteomes" id="UP001501599">
    <property type="component" value="Unassembled WGS sequence"/>
</dbReference>
<protein>
    <submittedName>
        <fullName evidence="2">RimK/LysX family protein</fullName>
    </submittedName>
</protein>
<dbReference type="EMBL" id="BAAAQT010000005">
    <property type="protein sequence ID" value="GAA2171970.1"/>
    <property type="molecule type" value="Genomic_DNA"/>
</dbReference>
<accession>A0ABN3ALI0</accession>
<dbReference type="PANTHER" id="PTHR38037:SF1">
    <property type="entry name" value="ATP-DEPENDENT ZINC PROTEASE DOMAIN-CONTAINING PROTEIN-RELATED"/>
    <property type="match status" value="1"/>
</dbReference>
<sequence>MTADHPASPAIAGWREWVALPGFGVEHVKAKLDTGARSSAVHAFDVEEHVRDGVDWVRFAVHPWQRSTADAVVVDCPVHDRRVVRSSNGTEQERIVVLTTVALLGRTIETEMTLSRRDEMGFRMLVGREALRQGFLVDAAASYLGGRPSREVRIRNRGRDA</sequence>
<reference evidence="2 3" key="1">
    <citation type="journal article" date="2019" name="Int. J. Syst. Evol. Microbiol.">
        <title>The Global Catalogue of Microorganisms (GCM) 10K type strain sequencing project: providing services to taxonomists for standard genome sequencing and annotation.</title>
        <authorList>
            <consortium name="The Broad Institute Genomics Platform"/>
            <consortium name="The Broad Institute Genome Sequencing Center for Infectious Disease"/>
            <person name="Wu L."/>
            <person name="Ma J."/>
        </authorList>
    </citation>
    <scope>NUCLEOTIDE SEQUENCE [LARGE SCALE GENOMIC DNA]</scope>
    <source>
        <strain evidence="2 3">JCM 16026</strain>
    </source>
</reference>
<evidence type="ECO:0000313" key="2">
    <source>
        <dbReference type="EMBL" id="GAA2171970.1"/>
    </source>
</evidence>
<name>A0ABN3ALI0_9MICO</name>
<evidence type="ECO:0000259" key="1">
    <source>
        <dbReference type="Pfam" id="PF05618"/>
    </source>
</evidence>
<dbReference type="RefSeq" id="WP_344340603.1">
    <property type="nucleotide sequence ID" value="NZ_BAAAQT010000005.1"/>
</dbReference>
<organism evidence="2 3">
    <name type="scientific">Agrococcus versicolor</name>
    <dbReference type="NCBI Taxonomy" id="501482"/>
    <lineage>
        <taxon>Bacteria</taxon>
        <taxon>Bacillati</taxon>
        <taxon>Actinomycetota</taxon>
        <taxon>Actinomycetes</taxon>
        <taxon>Micrococcales</taxon>
        <taxon>Microbacteriaceae</taxon>
        <taxon>Agrococcus</taxon>
    </lineage>
</organism>
<evidence type="ECO:0000313" key="3">
    <source>
        <dbReference type="Proteomes" id="UP001501599"/>
    </source>
</evidence>
<dbReference type="SUPFAM" id="SSF50630">
    <property type="entry name" value="Acid proteases"/>
    <property type="match status" value="1"/>
</dbReference>
<dbReference type="Pfam" id="PF05618">
    <property type="entry name" value="Zn_protease"/>
    <property type="match status" value="1"/>
</dbReference>
<comment type="caution">
    <text evidence="2">The sequence shown here is derived from an EMBL/GenBank/DDBJ whole genome shotgun (WGS) entry which is preliminary data.</text>
</comment>
<dbReference type="PANTHER" id="PTHR38037">
    <property type="entry name" value="ZN_PROTEASE DOMAIN-CONTAINING PROTEIN"/>
    <property type="match status" value="1"/>
</dbReference>
<dbReference type="Gene3D" id="2.40.70.10">
    <property type="entry name" value="Acid Proteases"/>
    <property type="match status" value="1"/>
</dbReference>
<dbReference type="InterPro" id="IPR008503">
    <property type="entry name" value="Asp_endopeptidase"/>
</dbReference>
<proteinExistence type="predicted"/>
<keyword evidence="3" id="KW-1185">Reference proteome</keyword>
<feature type="domain" description="Retropepsin-like aspartic endopeptidase" evidence="1">
    <location>
        <begin position="11"/>
        <end position="145"/>
    </location>
</feature>
<gene>
    <name evidence="2" type="ORF">GCM10009846_08040</name>
</gene>